<sequence>MSHHLDKLAIASALSADWEEAEKINKSIIAEDETDINALNRLAKACGELGKIKEAMETSKKVLAIDSENKIATKAVAKWKAAAKVPKLPASPAGRQKSEMFLEEPGKTKIVHLINLGDRKLITLLDAGDPVQVVVTGRRVTATTSDDRYIGRLADDMAAHLKKLIENENQYEAFIKSASEKEVGVFLREIKRGPKVKGVISFPKTVPQSYDPE</sequence>
<protein>
    <submittedName>
        <fullName evidence="1">Uncharacterized protein</fullName>
    </submittedName>
</protein>
<accession>A0A1F8C2J1</accession>
<dbReference type="Proteomes" id="UP000178429">
    <property type="component" value="Unassembled WGS sequence"/>
</dbReference>
<organism evidence="1 2">
    <name type="scientific">Candidatus Woesebacteria bacterium RIFCSPLOWO2_01_FULL_44_14</name>
    <dbReference type="NCBI Taxonomy" id="1802525"/>
    <lineage>
        <taxon>Bacteria</taxon>
        <taxon>Candidatus Woeseibacteriota</taxon>
    </lineage>
</organism>
<evidence type="ECO:0000313" key="1">
    <source>
        <dbReference type="EMBL" id="OGM70533.1"/>
    </source>
</evidence>
<evidence type="ECO:0000313" key="2">
    <source>
        <dbReference type="Proteomes" id="UP000178429"/>
    </source>
</evidence>
<name>A0A1F8C2J1_9BACT</name>
<dbReference type="STRING" id="1802525.A2975_02010"/>
<dbReference type="AlphaFoldDB" id="A0A1F8C2J1"/>
<proteinExistence type="predicted"/>
<gene>
    <name evidence="1" type="ORF">A2975_02010</name>
</gene>
<dbReference type="SUPFAM" id="SSF48452">
    <property type="entry name" value="TPR-like"/>
    <property type="match status" value="1"/>
</dbReference>
<comment type="caution">
    <text evidence="1">The sequence shown here is derived from an EMBL/GenBank/DDBJ whole genome shotgun (WGS) entry which is preliminary data.</text>
</comment>
<dbReference type="Gene3D" id="1.25.40.10">
    <property type="entry name" value="Tetratricopeptide repeat domain"/>
    <property type="match status" value="1"/>
</dbReference>
<dbReference type="EMBL" id="MGHL01000004">
    <property type="protein sequence ID" value="OGM70533.1"/>
    <property type="molecule type" value="Genomic_DNA"/>
</dbReference>
<dbReference type="InterPro" id="IPR011990">
    <property type="entry name" value="TPR-like_helical_dom_sf"/>
</dbReference>
<reference evidence="1 2" key="1">
    <citation type="journal article" date="2016" name="Nat. Commun.">
        <title>Thousands of microbial genomes shed light on interconnected biogeochemical processes in an aquifer system.</title>
        <authorList>
            <person name="Anantharaman K."/>
            <person name="Brown C.T."/>
            <person name="Hug L.A."/>
            <person name="Sharon I."/>
            <person name="Castelle C.J."/>
            <person name="Probst A.J."/>
            <person name="Thomas B.C."/>
            <person name="Singh A."/>
            <person name="Wilkins M.J."/>
            <person name="Karaoz U."/>
            <person name="Brodie E.L."/>
            <person name="Williams K.H."/>
            <person name="Hubbard S.S."/>
            <person name="Banfield J.F."/>
        </authorList>
    </citation>
    <scope>NUCLEOTIDE SEQUENCE [LARGE SCALE GENOMIC DNA]</scope>
</reference>